<dbReference type="SUPFAM" id="SSF57716">
    <property type="entry name" value="Glucocorticoid receptor-like (DNA-binding domain)"/>
    <property type="match status" value="1"/>
</dbReference>
<feature type="zinc finger region" description="dksA C4-type" evidence="4">
    <location>
        <begin position="88"/>
        <end position="112"/>
    </location>
</feature>
<dbReference type="InterPro" id="IPR000962">
    <property type="entry name" value="Znf_DskA_TraR"/>
</dbReference>
<gene>
    <name evidence="6" type="ORF">GCM10023090_00320</name>
</gene>
<evidence type="ECO:0000313" key="7">
    <source>
        <dbReference type="Proteomes" id="UP001501788"/>
    </source>
</evidence>
<dbReference type="EMBL" id="BAABEX010000001">
    <property type="protein sequence ID" value="GAA4417176.1"/>
    <property type="molecule type" value="Genomic_DNA"/>
</dbReference>
<evidence type="ECO:0000256" key="4">
    <source>
        <dbReference type="PROSITE-ProRule" id="PRU00510"/>
    </source>
</evidence>
<evidence type="ECO:0000313" key="6">
    <source>
        <dbReference type="EMBL" id="GAA4417176.1"/>
    </source>
</evidence>
<dbReference type="PROSITE" id="PS51128">
    <property type="entry name" value="ZF_DKSA_2"/>
    <property type="match status" value="1"/>
</dbReference>
<keyword evidence="7" id="KW-1185">Reference proteome</keyword>
<protein>
    <recommendedName>
        <fullName evidence="5">Zinc finger DksA/TraR C4-type domain-containing protein</fullName>
    </recommendedName>
</protein>
<comment type="caution">
    <text evidence="6">The sequence shown here is derived from an EMBL/GenBank/DDBJ whole genome shotgun (WGS) entry which is preliminary data.</text>
</comment>
<evidence type="ECO:0000256" key="3">
    <source>
        <dbReference type="ARBA" id="ARBA00022833"/>
    </source>
</evidence>
<dbReference type="PANTHER" id="PTHR33823:SF4">
    <property type="entry name" value="GENERAL STRESS PROTEIN 16O"/>
    <property type="match status" value="1"/>
</dbReference>
<dbReference type="Proteomes" id="UP001501788">
    <property type="component" value="Unassembled WGS sequence"/>
</dbReference>
<dbReference type="Gene3D" id="1.20.120.910">
    <property type="entry name" value="DksA, coiled-coil domain"/>
    <property type="match status" value="1"/>
</dbReference>
<dbReference type="Pfam" id="PF01258">
    <property type="entry name" value="zf-dskA_traR"/>
    <property type="match status" value="1"/>
</dbReference>
<dbReference type="SUPFAM" id="SSF109635">
    <property type="entry name" value="DnaK suppressor protein DksA, alpha-hairpin domain"/>
    <property type="match status" value="1"/>
</dbReference>
<evidence type="ECO:0000259" key="5">
    <source>
        <dbReference type="Pfam" id="PF01258"/>
    </source>
</evidence>
<keyword evidence="3" id="KW-0862">Zinc</keyword>
<reference evidence="7" key="1">
    <citation type="journal article" date="2019" name="Int. J. Syst. Evol. Microbiol.">
        <title>The Global Catalogue of Microorganisms (GCM) 10K type strain sequencing project: providing services to taxonomists for standard genome sequencing and annotation.</title>
        <authorList>
            <consortium name="The Broad Institute Genomics Platform"/>
            <consortium name="The Broad Institute Genome Sequencing Center for Infectious Disease"/>
            <person name="Wu L."/>
            <person name="Ma J."/>
        </authorList>
    </citation>
    <scope>NUCLEOTIDE SEQUENCE [LARGE SCALE GENOMIC DNA]</scope>
    <source>
        <strain evidence="7">JCM 31890</strain>
    </source>
</reference>
<feature type="domain" description="Zinc finger DksA/TraR C4-type" evidence="5">
    <location>
        <begin position="83"/>
        <end position="118"/>
    </location>
</feature>
<evidence type="ECO:0000256" key="2">
    <source>
        <dbReference type="ARBA" id="ARBA00022771"/>
    </source>
</evidence>
<dbReference type="InterPro" id="IPR037187">
    <property type="entry name" value="DnaK_N"/>
</dbReference>
<organism evidence="6 7">
    <name type="scientific">Acidovorax lacteus</name>
    <dbReference type="NCBI Taxonomy" id="1924988"/>
    <lineage>
        <taxon>Bacteria</taxon>
        <taxon>Pseudomonadati</taxon>
        <taxon>Pseudomonadota</taxon>
        <taxon>Betaproteobacteria</taxon>
        <taxon>Burkholderiales</taxon>
        <taxon>Comamonadaceae</taxon>
        <taxon>Acidovorax</taxon>
    </lineage>
</organism>
<keyword evidence="1" id="KW-0479">Metal-binding</keyword>
<proteinExistence type="predicted"/>
<name>A0ABP8KWS0_9BURK</name>
<accession>A0ABP8KWS0</accession>
<dbReference type="PANTHER" id="PTHR33823">
    <property type="entry name" value="RNA POLYMERASE-BINDING TRANSCRIPTION FACTOR DKSA-RELATED"/>
    <property type="match status" value="1"/>
</dbReference>
<dbReference type="RefSeq" id="WP_345059960.1">
    <property type="nucleotide sequence ID" value="NZ_BAABEX010000001.1"/>
</dbReference>
<keyword evidence="2" id="KW-0863">Zinc-finger</keyword>
<evidence type="ECO:0000256" key="1">
    <source>
        <dbReference type="ARBA" id="ARBA00022723"/>
    </source>
</evidence>
<sequence length="124" mass="13224">MDRTTAAPYEQQLRTQQAALLTQIAAQRGGTIGRAEAAAEHFAGAQESQAQMLTARDLEFAIDEHETAHLTQIDAALQRIAAGTYGECVDCGADIAPARLQATPEAARCLGCQEAAERPHLQHA</sequence>